<feature type="chain" id="PRO_5045726410" evidence="1">
    <location>
        <begin position="23"/>
        <end position="163"/>
    </location>
</feature>
<feature type="signal peptide" evidence="1">
    <location>
        <begin position="1"/>
        <end position="22"/>
    </location>
</feature>
<dbReference type="Proteomes" id="UP001341444">
    <property type="component" value="Unassembled WGS sequence"/>
</dbReference>
<keyword evidence="1" id="KW-0732">Signal</keyword>
<reference evidence="2 3" key="1">
    <citation type="submission" date="2023-03" db="EMBL/GenBank/DDBJ databases">
        <title>Bacillus Genome Sequencing.</title>
        <authorList>
            <person name="Dunlap C."/>
        </authorList>
    </citation>
    <scope>NUCLEOTIDE SEQUENCE [LARGE SCALE GENOMIC DNA]</scope>
    <source>
        <strain evidence="2 3">B-23453</strain>
    </source>
</reference>
<dbReference type="EMBL" id="JARMAB010000002">
    <property type="protein sequence ID" value="MED1201698.1"/>
    <property type="molecule type" value="Genomic_DNA"/>
</dbReference>
<organism evidence="2 3">
    <name type="scientific">Heyndrickxia acidicola</name>
    <dbReference type="NCBI Taxonomy" id="209389"/>
    <lineage>
        <taxon>Bacteria</taxon>
        <taxon>Bacillati</taxon>
        <taxon>Bacillota</taxon>
        <taxon>Bacilli</taxon>
        <taxon>Bacillales</taxon>
        <taxon>Bacillaceae</taxon>
        <taxon>Heyndrickxia</taxon>
    </lineage>
</organism>
<evidence type="ECO:0000313" key="2">
    <source>
        <dbReference type="EMBL" id="MED1201698.1"/>
    </source>
</evidence>
<proteinExistence type="predicted"/>
<accession>A0ABU6MAL6</accession>
<dbReference type="GO" id="GO:0016829">
    <property type="term" value="F:lyase activity"/>
    <property type="evidence" value="ECO:0007669"/>
    <property type="project" value="UniProtKB-KW"/>
</dbReference>
<dbReference type="Gene3D" id="3.30.1490.480">
    <property type="entry name" value="Endolytic murein transglycosylase"/>
    <property type="match status" value="1"/>
</dbReference>
<keyword evidence="3" id="KW-1185">Reference proteome</keyword>
<keyword evidence="2" id="KW-0456">Lyase</keyword>
<protein>
    <submittedName>
        <fullName evidence="2">Aminodeoxychorismate lyase</fullName>
    </submittedName>
</protein>
<gene>
    <name evidence="2" type="ORF">P4T90_01185</name>
</gene>
<name>A0ABU6MAL6_9BACI</name>
<comment type="caution">
    <text evidence="2">The sequence shown here is derived from an EMBL/GenBank/DDBJ whole genome shotgun (WGS) entry which is preliminary data.</text>
</comment>
<evidence type="ECO:0000256" key="1">
    <source>
        <dbReference type="SAM" id="SignalP"/>
    </source>
</evidence>
<evidence type="ECO:0000313" key="3">
    <source>
        <dbReference type="Proteomes" id="UP001341444"/>
    </source>
</evidence>
<dbReference type="RefSeq" id="WP_066263562.1">
    <property type="nucleotide sequence ID" value="NZ_JARMAB010000002.1"/>
</dbReference>
<sequence>MRSNLLGSFAAGLLIATSISGAVFFATKSSNASKAPVKTKQSLTAIKVQPTKKEMQSELSSAGYVVQTKSDYDKAIAEAKSGSKSTPPANGQKIVYRVPVRITQGMTSIDVGNWLVRGHIITDAFKFSKDVENKGIENHLRPGTYIVDSSMSYDQVISAIFGS</sequence>